<dbReference type="Proteomes" id="UP000069902">
    <property type="component" value="Chromosome cPNK"/>
</dbReference>
<dbReference type="EMBL" id="LN879502">
    <property type="protein sequence ID" value="CUI17860.1"/>
    <property type="molecule type" value="Genomic_DNA"/>
</dbReference>
<dbReference type="Gene3D" id="2.70.98.10">
    <property type="match status" value="1"/>
</dbReference>
<reference evidence="2" key="1">
    <citation type="submission" date="2015-09" db="EMBL/GenBank/DDBJ databases">
        <authorList>
            <person name="Bertelli C."/>
        </authorList>
    </citation>
    <scope>NUCLEOTIDE SEQUENCE [LARGE SCALE GENOMIC DNA]</scope>
    <source>
        <strain evidence="2">KNic</strain>
    </source>
</reference>
<dbReference type="GO" id="GO:0003824">
    <property type="term" value="F:catalytic activity"/>
    <property type="evidence" value="ECO:0007669"/>
    <property type="project" value="InterPro"/>
</dbReference>
<sequence>MKTIVLENQTTEGETLQATFAPEKGLNLISFKKGSTEVIEQSTWNLFDERYAGLGALIGPHFHRRRQESIPKIQDEALFPHIARVRSKGVQDPFSHGIARYAPWKVEATPTSLKGVLTGKDTWNDLPLSTLEGQNFKMEFKADLQPSGLLLNLSIVSDTDSLVGIHYYYALPGSRGRLITYVQNQVRIQGQLQPVPPEWSLDSQHKLIFDLSQEADFTFRPYPNPLQGDILLETDSYALRTRYACVCEENCWQLYHPADASFVCIEPISSQDPRHPNLSISELQIHLEILNPP</sequence>
<dbReference type="KEGG" id="pnl:PNK_2262"/>
<dbReference type="GO" id="GO:0030246">
    <property type="term" value="F:carbohydrate binding"/>
    <property type="evidence" value="ECO:0007669"/>
    <property type="project" value="InterPro"/>
</dbReference>
<proteinExistence type="predicted"/>
<dbReference type="AlphaFoldDB" id="A0A0U5JGB0"/>
<evidence type="ECO:0008006" key="3">
    <source>
        <dbReference type="Google" id="ProtNLM"/>
    </source>
</evidence>
<dbReference type="InterPro" id="IPR011013">
    <property type="entry name" value="Gal_mutarotase_sf_dom"/>
</dbReference>
<evidence type="ECO:0000313" key="2">
    <source>
        <dbReference type="Proteomes" id="UP000069902"/>
    </source>
</evidence>
<dbReference type="STRING" id="389348.PNK_2262"/>
<evidence type="ECO:0000313" key="1">
    <source>
        <dbReference type="EMBL" id="CUI17860.1"/>
    </source>
</evidence>
<dbReference type="RefSeq" id="WP_059062091.1">
    <property type="nucleotide sequence ID" value="NZ_LN879502.1"/>
</dbReference>
<dbReference type="SUPFAM" id="SSF74650">
    <property type="entry name" value="Galactose mutarotase-like"/>
    <property type="match status" value="1"/>
</dbReference>
<name>A0A0U5JGB0_9BACT</name>
<dbReference type="InParanoid" id="A0A0U5JGB0"/>
<dbReference type="PATRIC" id="fig|389348.3.peg.2538"/>
<accession>A0A0U5JGB0</accession>
<organism evidence="1 2">
    <name type="scientific">Candidatus Protochlamydia naegleriophila</name>
    <dbReference type="NCBI Taxonomy" id="389348"/>
    <lineage>
        <taxon>Bacteria</taxon>
        <taxon>Pseudomonadati</taxon>
        <taxon>Chlamydiota</taxon>
        <taxon>Chlamydiia</taxon>
        <taxon>Parachlamydiales</taxon>
        <taxon>Parachlamydiaceae</taxon>
        <taxon>Candidatus Protochlamydia</taxon>
    </lineage>
</organism>
<keyword evidence="2" id="KW-1185">Reference proteome</keyword>
<dbReference type="InterPro" id="IPR014718">
    <property type="entry name" value="GH-type_carb-bd"/>
</dbReference>
<gene>
    <name evidence="1" type="ORF">PNK_2262</name>
</gene>
<protein>
    <recommendedName>
        <fullName evidence="3">Aldose 1-epimerase</fullName>
    </recommendedName>
</protein>
<dbReference type="GO" id="GO:0005975">
    <property type="term" value="P:carbohydrate metabolic process"/>
    <property type="evidence" value="ECO:0007669"/>
    <property type="project" value="InterPro"/>
</dbReference>